<dbReference type="Pfam" id="PF06445">
    <property type="entry name" value="GyrI-like"/>
    <property type="match status" value="1"/>
</dbReference>
<gene>
    <name evidence="5" type="primary">araC</name>
    <name evidence="5" type="ORF">GCM10007384_19490</name>
</gene>
<keyword evidence="3" id="KW-0804">Transcription</keyword>
<dbReference type="EMBL" id="BMWS01000011">
    <property type="protein sequence ID" value="GGX18105.1"/>
    <property type="molecule type" value="Genomic_DNA"/>
</dbReference>
<dbReference type="Gene3D" id="3.20.80.10">
    <property type="entry name" value="Regulatory factor, effector binding domain"/>
    <property type="match status" value="1"/>
</dbReference>
<reference evidence="5 6" key="1">
    <citation type="journal article" date="2014" name="Int. J. Syst. Evol. Microbiol.">
        <title>Complete genome sequence of Corynebacterium casei LMG S-19264T (=DSM 44701T), isolated from a smear-ripened cheese.</title>
        <authorList>
            <consortium name="US DOE Joint Genome Institute (JGI-PGF)"/>
            <person name="Walter F."/>
            <person name="Albersmeier A."/>
            <person name="Kalinowski J."/>
            <person name="Ruckert C."/>
        </authorList>
    </citation>
    <scope>NUCLEOTIDE SEQUENCE [LARGE SCALE GENOMIC DNA]</scope>
    <source>
        <strain evidence="5 6">KCTC 12285</strain>
    </source>
</reference>
<dbReference type="RefSeq" id="WP_027414364.1">
    <property type="nucleotide sequence ID" value="NZ_BMWS01000011.1"/>
</dbReference>
<keyword evidence="2" id="KW-0238">DNA-binding</keyword>
<dbReference type="InterPro" id="IPR018062">
    <property type="entry name" value="HTH_AraC-typ_CS"/>
</dbReference>
<evidence type="ECO:0000256" key="1">
    <source>
        <dbReference type="ARBA" id="ARBA00023015"/>
    </source>
</evidence>
<evidence type="ECO:0000256" key="3">
    <source>
        <dbReference type="ARBA" id="ARBA00023163"/>
    </source>
</evidence>
<dbReference type="InterPro" id="IPR029442">
    <property type="entry name" value="GyrI-like"/>
</dbReference>
<dbReference type="GO" id="GO:0003700">
    <property type="term" value="F:DNA-binding transcription factor activity"/>
    <property type="evidence" value="ECO:0007669"/>
    <property type="project" value="InterPro"/>
</dbReference>
<dbReference type="Proteomes" id="UP000601108">
    <property type="component" value="Unassembled WGS sequence"/>
</dbReference>
<comment type="caution">
    <text evidence="5">The sequence shown here is derived from an EMBL/GenBank/DDBJ whole genome shotgun (WGS) entry which is preliminary data.</text>
</comment>
<sequence>MQAKHNHYIKSINKTIDYIDSHLGKSFSLEELSSIANFSKFHFHRIFQSVVGESVFEYILRLRLEKSASLIIFQPTENLSDIAFQCGFSDLSIFSRNFKKHFKITPSSYRNHVLLKSNQSQINSNIRHIENKTPPYFCPESKTTKWTSTMNVIKNIEVKNLDKITVAYNRSLGPYKGNNVLYQKHRAELFAWAGSKELMSDVNFKYIILYHDNPNATLNDNQRMSLCVTVPSETETDGIIGKMNIKEGKYLVCQCELSAQDFSKVWDWIYGQWFPENHYIPDDKPYFELYPEQPKGEIFKVDFCIPVKVV</sequence>
<proteinExistence type="predicted"/>
<keyword evidence="6" id="KW-1185">Reference proteome</keyword>
<dbReference type="SMART" id="SM00342">
    <property type="entry name" value="HTH_ARAC"/>
    <property type="match status" value="1"/>
</dbReference>
<dbReference type="SUPFAM" id="SSF55136">
    <property type="entry name" value="Probable bacterial effector-binding domain"/>
    <property type="match status" value="1"/>
</dbReference>
<dbReference type="InterPro" id="IPR009057">
    <property type="entry name" value="Homeodomain-like_sf"/>
</dbReference>
<dbReference type="GO" id="GO:0043565">
    <property type="term" value="F:sequence-specific DNA binding"/>
    <property type="evidence" value="ECO:0007669"/>
    <property type="project" value="InterPro"/>
</dbReference>
<dbReference type="Gene3D" id="1.10.10.60">
    <property type="entry name" value="Homeodomain-like"/>
    <property type="match status" value="2"/>
</dbReference>
<evidence type="ECO:0000259" key="4">
    <source>
        <dbReference type="PROSITE" id="PS01124"/>
    </source>
</evidence>
<keyword evidence="1" id="KW-0805">Transcription regulation</keyword>
<dbReference type="PROSITE" id="PS00041">
    <property type="entry name" value="HTH_ARAC_FAMILY_1"/>
    <property type="match status" value="1"/>
</dbReference>
<dbReference type="SUPFAM" id="SSF46689">
    <property type="entry name" value="Homeodomain-like"/>
    <property type="match status" value="2"/>
</dbReference>
<dbReference type="AlphaFoldDB" id="A0A918N489"/>
<dbReference type="Pfam" id="PF12833">
    <property type="entry name" value="HTH_18"/>
    <property type="match status" value="1"/>
</dbReference>
<dbReference type="InterPro" id="IPR050908">
    <property type="entry name" value="SmbC-like"/>
</dbReference>
<accession>A0A918N489</accession>
<dbReference type="InterPro" id="IPR018060">
    <property type="entry name" value="HTH_AraC"/>
</dbReference>
<dbReference type="SMART" id="SM00871">
    <property type="entry name" value="AraC_E_bind"/>
    <property type="match status" value="1"/>
</dbReference>
<dbReference type="PANTHER" id="PTHR40055">
    <property type="entry name" value="TRANSCRIPTIONAL REGULATOR YGIV-RELATED"/>
    <property type="match status" value="1"/>
</dbReference>
<dbReference type="PROSITE" id="PS01124">
    <property type="entry name" value="HTH_ARAC_FAMILY_2"/>
    <property type="match status" value="1"/>
</dbReference>
<evidence type="ECO:0000313" key="6">
    <source>
        <dbReference type="Proteomes" id="UP000601108"/>
    </source>
</evidence>
<protein>
    <submittedName>
        <fullName evidence="5">AraC family transcriptional regulator</fullName>
    </submittedName>
</protein>
<dbReference type="InterPro" id="IPR010499">
    <property type="entry name" value="AraC_E-bd"/>
</dbReference>
<name>A0A918N489_9FLAO</name>
<evidence type="ECO:0000313" key="5">
    <source>
        <dbReference type="EMBL" id="GGX18105.1"/>
    </source>
</evidence>
<dbReference type="PRINTS" id="PR00032">
    <property type="entry name" value="HTHARAC"/>
</dbReference>
<dbReference type="InterPro" id="IPR020449">
    <property type="entry name" value="Tscrpt_reg_AraC-type_HTH"/>
</dbReference>
<dbReference type="InterPro" id="IPR011256">
    <property type="entry name" value="Reg_factor_effector_dom_sf"/>
</dbReference>
<feature type="domain" description="HTH araC/xylS-type" evidence="4">
    <location>
        <begin position="13"/>
        <end position="112"/>
    </location>
</feature>
<organism evidence="5 6">
    <name type="scientific">Aquimarina muelleri</name>
    <dbReference type="NCBI Taxonomy" id="279356"/>
    <lineage>
        <taxon>Bacteria</taxon>
        <taxon>Pseudomonadati</taxon>
        <taxon>Bacteroidota</taxon>
        <taxon>Flavobacteriia</taxon>
        <taxon>Flavobacteriales</taxon>
        <taxon>Flavobacteriaceae</taxon>
        <taxon>Aquimarina</taxon>
    </lineage>
</organism>
<dbReference type="PANTHER" id="PTHR40055:SF1">
    <property type="entry name" value="TRANSCRIPTIONAL REGULATOR YGIV-RELATED"/>
    <property type="match status" value="1"/>
</dbReference>
<evidence type="ECO:0000256" key="2">
    <source>
        <dbReference type="ARBA" id="ARBA00023125"/>
    </source>
</evidence>